<name>A0A4R6INY5_9SPHI</name>
<feature type="transmembrane region" description="Helical" evidence="1">
    <location>
        <begin position="127"/>
        <end position="147"/>
    </location>
</feature>
<dbReference type="InterPro" id="IPR010559">
    <property type="entry name" value="Sig_transdc_His_kin_internal"/>
</dbReference>
<accession>A0A4R6INY5</accession>
<evidence type="ECO:0000313" key="4">
    <source>
        <dbReference type="Proteomes" id="UP000295499"/>
    </source>
</evidence>
<dbReference type="RefSeq" id="WP_133551535.1">
    <property type="nucleotide sequence ID" value="NZ_SNWM01000001.1"/>
</dbReference>
<keyword evidence="1" id="KW-0812">Transmembrane</keyword>
<feature type="transmembrane region" description="Helical" evidence="1">
    <location>
        <begin position="21"/>
        <end position="40"/>
    </location>
</feature>
<keyword evidence="3" id="KW-0418">Kinase</keyword>
<dbReference type="Proteomes" id="UP000295499">
    <property type="component" value="Unassembled WGS sequence"/>
</dbReference>
<protein>
    <submittedName>
        <fullName evidence="3">Histidine kinase</fullName>
    </submittedName>
</protein>
<dbReference type="GO" id="GO:0016020">
    <property type="term" value="C:membrane"/>
    <property type="evidence" value="ECO:0007669"/>
    <property type="project" value="InterPro"/>
</dbReference>
<organism evidence="3 4">
    <name type="scientific">Pedobacter duraquae</name>
    <dbReference type="NCBI Taxonomy" id="425511"/>
    <lineage>
        <taxon>Bacteria</taxon>
        <taxon>Pseudomonadati</taxon>
        <taxon>Bacteroidota</taxon>
        <taxon>Sphingobacteriia</taxon>
        <taxon>Sphingobacteriales</taxon>
        <taxon>Sphingobacteriaceae</taxon>
        <taxon>Pedobacter</taxon>
    </lineage>
</organism>
<keyword evidence="1" id="KW-1133">Transmembrane helix</keyword>
<feature type="transmembrane region" description="Helical" evidence="1">
    <location>
        <begin position="85"/>
        <end position="104"/>
    </location>
</feature>
<dbReference type="OrthoDB" id="632060at2"/>
<keyword evidence="1" id="KW-0472">Membrane</keyword>
<dbReference type="AlphaFoldDB" id="A0A4R6INY5"/>
<keyword evidence="3" id="KW-0808">Transferase</keyword>
<evidence type="ECO:0000259" key="2">
    <source>
        <dbReference type="Pfam" id="PF06580"/>
    </source>
</evidence>
<feature type="transmembrane region" description="Helical" evidence="1">
    <location>
        <begin position="60"/>
        <end position="78"/>
    </location>
</feature>
<comment type="caution">
    <text evidence="3">The sequence shown here is derived from an EMBL/GenBank/DDBJ whole genome shotgun (WGS) entry which is preliminary data.</text>
</comment>
<sequence length="353" mass="41523">MSNFVQQEINKRNKWVYFTKYRWVAHVAYWGWVLILGTLIRVKVPITASIIFNNFFLSNLNIAIFYYVYCLLLIPYFFKRNKPLLFWSLLIISFFVLTVNDMYFNKKFVRMVEGTGYDYTTSFWENYIQVVYVYVINFLIFSILLFFMEKNEENSLLEEVANEKKEIELVKLDLLKTNISPDFMMRSLDQLKRSALLSEPYTPTSIITFSEVLRYRLYRGKQSSTPLHEELTALACFIEFISFDYRNNNLKVTLDCLGDPAAKSIAALALINVMEPFCKVIPEHPTSLAIEIHIAEDLLQMHMNYNKHATGSLLEDLNTYGRDYNTLYGETIHFHFKNCDDDHCKIELVLPIS</sequence>
<evidence type="ECO:0000256" key="1">
    <source>
        <dbReference type="SAM" id="Phobius"/>
    </source>
</evidence>
<feature type="domain" description="Signal transduction histidine kinase internal region" evidence="2">
    <location>
        <begin position="171"/>
        <end position="245"/>
    </location>
</feature>
<dbReference type="EMBL" id="SNWM01000001">
    <property type="protein sequence ID" value="TDO23953.1"/>
    <property type="molecule type" value="Genomic_DNA"/>
</dbReference>
<reference evidence="3 4" key="1">
    <citation type="submission" date="2019-03" db="EMBL/GenBank/DDBJ databases">
        <title>Genomic Encyclopedia of Archaeal and Bacterial Type Strains, Phase II (KMG-II): from individual species to whole genera.</title>
        <authorList>
            <person name="Goeker M."/>
        </authorList>
    </citation>
    <scope>NUCLEOTIDE SEQUENCE [LARGE SCALE GENOMIC DNA]</scope>
    <source>
        <strain evidence="3 4">DSM 19034</strain>
    </source>
</reference>
<dbReference type="Pfam" id="PF06580">
    <property type="entry name" value="His_kinase"/>
    <property type="match status" value="1"/>
</dbReference>
<proteinExistence type="predicted"/>
<dbReference type="GO" id="GO:0000155">
    <property type="term" value="F:phosphorelay sensor kinase activity"/>
    <property type="evidence" value="ECO:0007669"/>
    <property type="project" value="InterPro"/>
</dbReference>
<evidence type="ECO:0000313" key="3">
    <source>
        <dbReference type="EMBL" id="TDO23953.1"/>
    </source>
</evidence>
<gene>
    <name evidence="3" type="ORF">CLV32_0239</name>
</gene>
<keyword evidence="4" id="KW-1185">Reference proteome</keyword>